<sequence>MGVGGNFWDMLKPYARSEGFDFLRNKKVAIDLSYWIIQHETAMKKAHTRNPHLSLTFFRTINLFSKFGAFPVFVADGTPSPLKSQARITRFFQSSGIDLASLPLSDATSVVDRNQNFLKCVQECVELLELFGMPVLKASGEAEGLCAQLNKQGHVDACITSDSDAFLFGAKCIIKRLKPNSKEPFECYQMSDIEAGLGLKRNHLIAIALLVGNDYDLKGVHGIGLETALSFVKSFNEDEVLDSLCQLGGGNTLTSSNSLETIPKTRLPHCSLCGHPGSKRSHLKDSCERCGSSTNEGCLQKPIGFKCDCSSCDQDKKDKEQKKNEAWKMRVCKKIATEPSFPNNEIIQIYLNNNHSNSTDAEPFISWKNPNTEMLIDYVAFKLNWEPSFIRQKLFPLLSTIFLRDVAKNQETNLLYGQYEFDRIQRTKIRFGHSFYLVSWKKSTQTVNNNDIYTTPSKESEGQEKYDELMIDEADVTNVGVDGGCLMTDENMDLVMAAYPDKNDQFMMQQQKLEKLQKLRKTPKDSLSSTSRRVQLNITQFYRSSKGETTTEKVNDDGSSSYEAKRNMGSKRFSKSARRRLLLD</sequence>
<evidence type="ECO:0000256" key="10">
    <source>
        <dbReference type="ARBA" id="ARBA00023242"/>
    </source>
</evidence>
<dbReference type="InterPro" id="IPR036279">
    <property type="entry name" value="5-3_exonuclease_C_sf"/>
</dbReference>
<dbReference type="InterPro" id="IPR008918">
    <property type="entry name" value="HhH2"/>
</dbReference>
<keyword evidence="6" id="KW-0227">DNA damage</keyword>
<keyword evidence="8" id="KW-0460">Magnesium</keyword>
<dbReference type="Proteomes" id="UP001408789">
    <property type="component" value="Unassembled WGS sequence"/>
</dbReference>
<feature type="compositionally biased region" description="Basic residues" evidence="13">
    <location>
        <begin position="568"/>
        <end position="584"/>
    </location>
</feature>
<dbReference type="InterPro" id="IPR006086">
    <property type="entry name" value="XPG-I_dom"/>
</dbReference>
<evidence type="ECO:0000256" key="12">
    <source>
        <dbReference type="ARBA" id="ARBA00073453"/>
    </source>
</evidence>
<dbReference type="PANTHER" id="PTHR11081">
    <property type="entry name" value="FLAP ENDONUCLEASE FAMILY MEMBER"/>
    <property type="match status" value="1"/>
</dbReference>
<evidence type="ECO:0000256" key="6">
    <source>
        <dbReference type="ARBA" id="ARBA00022763"/>
    </source>
</evidence>
<accession>A0AAP0CMX7</accession>
<dbReference type="SMART" id="SM00484">
    <property type="entry name" value="XPGI"/>
    <property type="match status" value="1"/>
</dbReference>
<feature type="compositionally biased region" description="Basic and acidic residues" evidence="13">
    <location>
        <begin position="547"/>
        <end position="556"/>
    </location>
</feature>
<dbReference type="SMART" id="SM00485">
    <property type="entry name" value="XPGN"/>
    <property type="match status" value="1"/>
</dbReference>
<comment type="caution">
    <text evidence="16">The sequence shown here is derived from an EMBL/GenBank/DDBJ whole genome shotgun (WGS) entry which is preliminary data.</text>
</comment>
<dbReference type="Gene3D" id="3.40.50.1010">
    <property type="entry name" value="5'-nuclease"/>
    <property type="match status" value="1"/>
</dbReference>
<dbReference type="SUPFAM" id="SSF47807">
    <property type="entry name" value="5' to 3' exonuclease, C-terminal subdomain"/>
    <property type="match status" value="1"/>
</dbReference>
<evidence type="ECO:0000256" key="4">
    <source>
        <dbReference type="ARBA" id="ARBA00022723"/>
    </source>
</evidence>
<dbReference type="SMART" id="SM00279">
    <property type="entry name" value="HhH2"/>
    <property type="match status" value="1"/>
</dbReference>
<name>A0AAP0CMX7_9ASTR</name>
<keyword evidence="10" id="KW-0539">Nucleus</keyword>
<evidence type="ECO:0000256" key="11">
    <source>
        <dbReference type="ARBA" id="ARBA00038112"/>
    </source>
</evidence>
<evidence type="ECO:0000313" key="17">
    <source>
        <dbReference type="Proteomes" id="UP001408789"/>
    </source>
</evidence>
<dbReference type="PANTHER" id="PTHR11081:SF59">
    <property type="entry name" value="FI23547P1"/>
    <property type="match status" value="1"/>
</dbReference>
<dbReference type="PRINTS" id="PR00853">
    <property type="entry name" value="XPGRADSUPER"/>
</dbReference>
<gene>
    <name evidence="16" type="ORF">SSX86_021558</name>
</gene>
<dbReference type="CDD" id="cd09869">
    <property type="entry name" value="PIN_GEN1"/>
    <property type="match status" value="1"/>
</dbReference>
<keyword evidence="7" id="KW-0378">Hydrolase</keyword>
<evidence type="ECO:0000259" key="14">
    <source>
        <dbReference type="SMART" id="SM00484"/>
    </source>
</evidence>
<dbReference type="SUPFAM" id="SSF88723">
    <property type="entry name" value="PIN domain-like"/>
    <property type="match status" value="1"/>
</dbReference>
<evidence type="ECO:0000256" key="9">
    <source>
        <dbReference type="ARBA" id="ARBA00023204"/>
    </source>
</evidence>
<dbReference type="Gene3D" id="1.10.150.20">
    <property type="entry name" value="5' to 3' exonuclease, C-terminal subdomain"/>
    <property type="match status" value="1"/>
</dbReference>
<dbReference type="GO" id="GO:0009555">
    <property type="term" value="P:pollen development"/>
    <property type="evidence" value="ECO:0007669"/>
    <property type="project" value="TreeGrafter"/>
</dbReference>
<keyword evidence="5" id="KW-0255">Endonuclease</keyword>
<organism evidence="16 17">
    <name type="scientific">Deinandra increscens subsp. villosa</name>
    <dbReference type="NCBI Taxonomy" id="3103831"/>
    <lineage>
        <taxon>Eukaryota</taxon>
        <taxon>Viridiplantae</taxon>
        <taxon>Streptophyta</taxon>
        <taxon>Embryophyta</taxon>
        <taxon>Tracheophyta</taxon>
        <taxon>Spermatophyta</taxon>
        <taxon>Magnoliopsida</taxon>
        <taxon>eudicotyledons</taxon>
        <taxon>Gunneridae</taxon>
        <taxon>Pentapetalae</taxon>
        <taxon>asterids</taxon>
        <taxon>campanulids</taxon>
        <taxon>Asterales</taxon>
        <taxon>Asteraceae</taxon>
        <taxon>Asteroideae</taxon>
        <taxon>Heliantheae alliance</taxon>
        <taxon>Madieae</taxon>
        <taxon>Madiinae</taxon>
        <taxon>Deinandra</taxon>
    </lineage>
</organism>
<comment type="cofactor">
    <cofactor evidence="1">
        <name>Mg(2+)</name>
        <dbReference type="ChEBI" id="CHEBI:18420"/>
    </cofactor>
</comment>
<comment type="subcellular location">
    <subcellularLocation>
        <location evidence="2">Nucleus</location>
    </subcellularLocation>
</comment>
<dbReference type="InterPro" id="IPR006084">
    <property type="entry name" value="XPG/Rad2"/>
</dbReference>
<feature type="domain" description="XPG-I" evidence="14">
    <location>
        <begin position="129"/>
        <end position="199"/>
    </location>
</feature>
<dbReference type="Pfam" id="PF00752">
    <property type="entry name" value="XPG_N"/>
    <property type="match status" value="1"/>
</dbReference>
<evidence type="ECO:0000313" key="16">
    <source>
        <dbReference type="EMBL" id="KAK9058941.1"/>
    </source>
</evidence>
<keyword evidence="9" id="KW-0234">DNA repair</keyword>
<evidence type="ECO:0000256" key="8">
    <source>
        <dbReference type="ARBA" id="ARBA00022842"/>
    </source>
</evidence>
<proteinExistence type="inferred from homology"/>
<feature type="domain" description="XPG N-terminal" evidence="15">
    <location>
        <begin position="1"/>
        <end position="97"/>
    </location>
</feature>
<evidence type="ECO:0000256" key="1">
    <source>
        <dbReference type="ARBA" id="ARBA00001946"/>
    </source>
</evidence>
<evidence type="ECO:0000256" key="7">
    <source>
        <dbReference type="ARBA" id="ARBA00022801"/>
    </source>
</evidence>
<keyword evidence="3" id="KW-0540">Nuclease</keyword>
<dbReference type="GO" id="GO:0006281">
    <property type="term" value="P:DNA repair"/>
    <property type="evidence" value="ECO:0007669"/>
    <property type="project" value="UniProtKB-KW"/>
</dbReference>
<dbReference type="GO" id="GO:0003677">
    <property type="term" value="F:DNA binding"/>
    <property type="evidence" value="ECO:0007669"/>
    <property type="project" value="InterPro"/>
</dbReference>
<dbReference type="GO" id="GO:0005634">
    <property type="term" value="C:nucleus"/>
    <property type="evidence" value="ECO:0007669"/>
    <property type="project" value="UniProtKB-SubCell"/>
</dbReference>
<dbReference type="GO" id="GO:0017108">
    <property type="term" value="F:5'-flap endonuclease activity"/>
    <property type="evidence" value="ECO:0007669"/>
    <property type="project" value="TreeGrafter"/>
</dbReference>
<evidence type="ECO:0000259" key="15">
    <source>
        <dbReference type="SMART" id="SM00485"/>
    </source>
</evidence>
<dbReference type="AlphaFoldDB" id="A0AAP0CMX7"/>
<dbReference type="EMBL" id="JBCNJP010000021">
    <property type="protein sequence ID" value="KAK9058941.1"/>
    <property type="molecule type" value="Genomic_DNA"/>
</dbReference>
<evidence type="ECO:0000256" key="3">
    <source>
        <dbReference type="ARBA" id="ARBA00022722"/>
    </source>
</evidence>
<protein>
    <recommendedName>
        <fullName evidence="12">Flap endonuclease GEN-like 1</fullName>
    </recommendedName>
</protein>
<dbReference type="GO" id="GO:0009650">
    <property type="term" value="P:UV protection"/>
    <property type="evidence" value="ECO:0007669"/>
    <property type="project" value="UniProtKB-ARBA"/>
</dbReference>
<dbReference type="InterPro" id="IPR006085">
    <property type="entry name" value="XPG_DNA_repair_N"/>
</dbReference>
<feature type="region of interest" description="Disordered" evidence="13">
    <location>
        <begin position="547"/>
        <end position="584"/>
    </location>
</feature>
<dbReference type="GO" id="GO:0046872">
    <property type="term" value="F:metal ion binding"/>
    <property type="evidence" value="ECO:0007669"/>
    <property type="project" value="UniProtKB-KW"/>
</dbReference>
<dbReference type="Pfam" id="PF00867">
    <property type="entry name" value="XPG_I"/>
    <property type="match status" value="1"/>
</dbReference>
<keyword evidence="4" id="KW-0479">Metal-binding</keyword>
<evidence type="ECO:0000256" key="5">
    <source>
        <dbReference type="ARBA" id="ARBA00022759"/>
    </source>
</evidence>
<dbReference type="FunFam" id="1.10.150.20:FF:000030">
    <property type="entry name" value="Flap endonuclease GEN-like 1"/>
    <property type="match status" value="1"/>
</dbReference>
<keyword evidence="17" id="KW-1185">Reference proteome</keyword>
<dbReference type="InterPro" id="IPR029060">
    <property type="entry name" value="PIN-like_dom_sf"/>
</dbReference>
<evidence type="ECO:0000256" key="2">
    <source>
        <dbReference type="ARBA" id="ARBA00004123"/>
    </source>
</evidence>
<dbReference type="FunFam" id="3.40.50.1010:FF:000032">
    <property type="entry name" value="Flap endonuclease GEN-like 1"/>
    <property type="match status" value="1"/>
</dbReference>
<evidence type="ECO:0000256" key="13">
    <source>
        <dbReference type="SAM" id="MobiDB-lite"/>
    </source>
</evidence>
<comment type="similarity">
    <text evidence="11">Belongs to the XPG/RAD2 endonuclease family. GEN subfamily.</text>
</comment>
<reference evidence="16 17" key="1">
    <citation type="submission" date="2024-04" db="EMBL/GenBank/DDBJ databases">
        <title>The reference genome of an endangered Asteraceae, Deinandra increscens subsp. villosa, native to the Central Coast of California.</title>
        <authorList>
            <person name="Guilliams M."/>
            <person name="Hasenstab-Lehman K."/>
            <person name="Meyer R."/>
            <person name="Mcevoy S."/>
        </authorList>
    </citation>
    <scope>NUCLEOTIDE SEQUENCE [LARGE SCALE GENOMIC DNA]</scope>
    <source>
        <tissue evidence="16">Leaf</tissue>
    </source>
</reference>